<dbReference type="InterPro" id="IPR002870">
    <property type="entry name" value="Peptidase_M12B_N"/>
</dbReference>
<dbReference type="Pfam" id="PF19236">
    <property type="entry name" value="ADAMTS_CR_3"/>
    <property type="match status" value="1"/>
</dbReference>
<dbReference type="Pfam" id="PF01562">
    <property type="entry name" value="Pep_M12B_propep"/>
    <property type="match status" value="1"/>
</dbReference>
<dbReference type="GO" id="GO:0005604">
    <property type="term" value="C:basement membrane"/>
    <property type="evidence" value="ECO:0007669"/>
    <property type="project" value="UniProtKB-SubCell"/>
</dbReference>
<evidence type="ECO:0000313" key="24">
    <source>
        <dbReference type="RefSeq" id="XP_016769485.2"/>
    </source>
</evidence>
<feature type="active site" evidence="14 17">
    <location>
        <position position="539"/>
    </location>
</feature>
<feature type="disulfide bond" evidence="16">
    <location>
        <begin position="516"/>
        <end position="599"/>
    </location>
</feature>
<dbReference type="EnsemblMetazoa" id="XM_016913996">
    <property type="protein sequence ID" value="XP_016769485"/>
    <property type="gene ID" value="LOC412091"/>
</dbReference>
<feature type="binding site" evidence="15 17">
    <location>
        <position position="548"/>
    </location>
    <ligand>
        <name>Zn(2+)</name>
        <dbReference type="ChEBI" id="CHEBI:29105"/>
        <note>catalytic</note>
    </ligand>
</feature>
<dbReference type="GO" id="GO:0004222">
    <property type="term" value="F:metalloendopeptidase activity"/>
    <property type="evidence" value="ECO:0007669"/>
    <property type="project" value="InterPro"/>
</dbReference>
<dbReference type="FunFam" id="2.20.100.10:FF:000006">
    <property type="entry name" value="A disintegrin and metalloproteinase with thrombospondin motifs 1"/>
    <property type="match status" value="1"/>
</dbReference>
<feature type="binding site" evidence="15 17">
    <location>
        <position position="542"/>
    </location>
    <ligand>
        <name>Zn(2+)</name>
        <dbReference type="ChEBI" id="CHEBI:29105"/>
        <note>catalytic</note>
    </ligand>
</feature>
<feature type="disulfide bond" evidence="16">
    <location>
        <begin position="679"/>
        <end position="690"/>
    </location>
</feature>
<evidence type="ECO:0000256" key="17">
    <source>
        <dbReference type="PROSITE-ProRule" id="PRU00276"/>
    </source>
</evidence>
<dbReference type="Pfam" id="PF01421">
    <property type="entry name" value="Reprolysin"/>
    <property type="match status" value="1"/>
</dbReference>
<gene>
    <name evidence="24 25 26" type="primary">LOC412091</name>
</gene>
<evidence type="ECO:0000256" key="1">
    <source>
        <dbReference type="ARBA" id="ARBA00004302"/>
    </source>
</evidence>
<evidence type="ECO:0000256" key="16">
    <source>
        <dbReference type="PIRSR" id="PIRSR613273-3"/>
    </source>
</evidence>
<evidence type="ECO:0000256" key="8">
    <source>
        <dbReference type="ARBA" id="ARBA00022801"/>
    </source>
</evidence>
<dbReference type="InterPro" id="IPR001590">
    <property type="entry name" value="Peptidase_M12B"/>
</dbReference>
<feature type="disulfide bond" evidence="16">
    <location>
        <begin position="713"/>
        <end position="750"/>
    </location>
</feature>
<dbReference type="InterPro" id="IPR041645">
    <property type="entry name" value="ADAMTS_CR_2"/>
</dbReference>
<dbReference type="InterPro" id="IPR010294">
    <property type="entry name" value="ADAMTS_spacer1"/>
</dbReference>
<dbReference type="Gene3D" id="3.40.390.10">
    <property type="entry name" value="Collagenase (Catalytic Domain)"/>
    <property type="match status" value="1"/>
</dbReference>
<feature type="disulfide bond" evidence="16">
    <location>
        <begin position="468"/>
        <end position="522"/>
    </location>
</feature>
<dbReference type="InterPro" id="IPR013273">
    <property type="entry name" value="ADAMTS/ADAMTS-like"/>
</dbReference>
<dbReference type="RefSeq" id="XP_016769487.2">
    <property type="nucleotide sequence ID" value="XM_016913998.2"/>
</dbReference>
<reference evidence="22" key="1">
    <citation type="submission" date="2021-01" db="UniProtKB">
        <authorList>
            <consortium name="EnsemblMetazoa"/>
        </authorList>
    </citation>
    <scope>IDENTIFICATION</scope>
    <source>
        <strain evidence="22">DH4</strain>
    </source>
</reference>
<dbReference type="GO" id="GO:0006508">
    <property type="term" value="P:proteolysis"/>
    <property type="evidence" value="ECO:0007669"/>
    <property type="project" value="UniProtKB-KW"/>
</dbReference>
<feature type="disulfide bond" evidence="16">
    <location>
        <begin position="496"/>
        <end position="504"/>
    </location>
</feature>
<dbReference type="InterPro" id="IPR000884">
    <property type="entry name" value="TSP1_rpt"/>
</dbReference>
<keyword evidence="13" id="KW-0325">Glycoprotein</keyword>
<evidence type="ECO:0000256" key="15">
    <source>
        <dbReference type="PIRSR" id="PIRSR613273-2"/>
    </source>
</evidence>
<comment type="subcellular location">
    <subcellularLocation>
        <location evidence="1">Secreted</location>
        <location evidence="1">Extracellular space</location>
        <location evidence="1">Extracellular matrix</location>
        <location evidence="1">Basement membrane</location>
    </subcellularLocation>
</comment>
<feature type="disulfide bond" evidence="16">
    <location>
        <begin position="638"/>
        <end position="666"/>
    </location>
</feature>
<dbReference type="GO" id="GO:0008270">
    <property type="term" value="F:zinc ion binding"/>
    <property type="evidence" value="ECO:0007669"/>
    <property type="project" value="InterPro"/>
</dbReference>
<feature type="binding site" evidence="15 17">
    <location>
        <position position="538"/>
    </location>
    <ligand>
        <name>Zn(2+)</name>
        <dbReference type="ChEBI" id="CHEBI:29105"/>
        <note>catalytic</note>
    </ligand>
</feature>
<feature type="disulfide bond" evidence="16">
    <location>
        <begin position="554"/>
        <end position="583"/>
    </location>
</feature>
<dbReference type="InterPro" id="IPR045371">
    <property type="entry name" value="ADAMTS_CR_3"/>
</dbReference>
<feature type="compositionally biased region" description="Basic and acidic residues" evidence="18">
    <location>
        <begin position="89"/>
        <end position="108"/>
    </location>
</feature>
<dbReference type="PANTHER" id="PTHR13723">
    <property type="entry name" value="ADAMTS A DISINTEGRIN AND METALLOPROTEASE WITH THROMBOSPONDIN MOTIFS PROTEASE"/>
    <property type="match status" value="1"/>
</dbReference>
<evidence type="ECO:0000313" key="23">
    <source>
        <dbReference type="Proteomes" id="UP000005203"/>
    </source>
</evidence>
<dbReference type="FunFam" id="2.60.120.830:FF:000001">
    <property type="entry name" value="A disintegrin and metalloproteinase with thrombospondin motifs 1"/>
    <property type="match status" value="1"/>
</dbReference>
<protein>
    <submittedName>
        <fullName evidence="24 25">A disintegrin and metalloproteinase with thrombospondin motifs 9 isoform X1</fullName>
    </submittedName>
</protein>
<keyword evidence="10" id="KW-0084">Basement membrane</keyword>
<evidence type="ECO:0000256" key="3">
    <source>
        <dbReference type="ARBA" id="ARBA00022530"/>
    </source>
</evidence>
<keyword evidence="19" id="KW-0812">Transmembrane</keyword>
<dbReference type="CDD" id="cd04273">
    <property type="entry name" value="ZnMc_ADAMTS_like"/>
    <property type="match status" value="1"/>
</dbReference>
<feature type="binding site" evidence="15">
    <location>
        <position position="602"/>
    </location>
    <ligand>
        <name>Ca(2+)</name>
        <dbReference type="ChEBI" id="CHEBI:29108"/>
        <label>1</label>
    </ligand>
</feature>
<dbReference type="Gene3D" id="2.20.100.10">
    <property type="entry name" value="Thrombospondin type-1 (TSP1) repeat"/>
    <property type="match status" value="8"/>
</dbReference>
<keyword evidence="4" id="KW-0645">Protease</keyword>
<dbReference type="GeneID" id="412091"/>
<dbReference type="SUPFAM" id="SSF55486">
    <property type="entry name" value="Metalloproteases ('zincins'), catalytic domain"/>
    <property type="match status" value="1"/>
</dbReference>
<dbReference type="SMART" id="SM00209">
    <property type="entry name" value="TSP1"/>
    <property type="match status" value="10"/>
</dbReference>
<evidence type="ECO:0000256" key="2">
    <source>
        <dbReference type="ARBA" id="ARBA00022525"/>
    </source>
</evidence>
<feature type="region of interest" description="Disordered" evidence="18">
    <location>
        <begin position="71"/>
        <end position="108"/>
    </location>
</feature>
<dbReference type="Pfam" id="PF08685">
    <property type="entry name" value="GON"/>
    <property type="match status" value="1"/>
</dbReference>
<keyword evidence="9 15" id="KW-0862">Zinc</keyword>
<evidence type="ECO:0000256" key="14">
    <source>
        <dbReference type="PIRSR" id="PIRSR613273-1"/>
    </source>
</evidence>
<dbReference type="FunFam" id="2.20.100.10:FF:000005">
    <property type="entry name" value="ADAM metallopeptidase with thrombospondin type 1 motif 9"/>
    <property type="match status" value="1"/>
</dbReference>
<dbReference type="EnsemblMetazoa" id="XM_016913998">
    <property type="protein sequence ID" value="XP_016769487"/>
    <property type="gene ID" value="LOC412091"/>
</dbReference>
<dbReference type="GO" id="GO:0030198">
    <property type="term" value="P:extracellular matrix organization"/>
    <property type="evidence" value="ECO:0007669"/>
    <property type="project" value="InterPro"/>
</dbReference>
<evidence type="ECO:0000313" key="22">
    <source>
        <dbReference type="EnsemblMetazoa" id="XP_016769485"/>
    </source>
</evidence>
<feature type="binding site" evidence="15">
    <location>
        <position position="393"/>
    </location>
    <ligand>
        <name>Ca(2+)</name>
        <dbReference type="ChEBI" id="CHEBI:29108"/>
        <label>2</label>
    </ligand>
</feature>
<evidence type="ECO:0000256" key="12">
    <source>
        <dbReference type="ARBA" id="ARBA00023157"/>
    </source>
</evidence>
<keyword evidence="15" id="KW-0106">Calcium</keyword>
<keyword evidence="5 15" id="KW-0479">Metal-binding</keyword>
<keyword evidence="11 24" id="KW-0482">Metalloprotease</keyword>
<keyword evidence="19" id="KW-0472">Membrane</keyword>
<evidence type="ECO:0000256" key="13">
    <source>
        <dbReference type="ARBA" id="ARBA00023180"/>
    </source>
</evidence>
<dbReference type="PROSITE" id="PS51046">
    <property type="entry name" value="GON"/>
    <property type="match status" value="1"/>
</dbReference>
<dbReference type="PRINTS" id="PR01857">
    <property type="entry name" value="ADAMTSFAMILY"/>
</dbReference>
<dbReference type="Gene3D" id="3.40.1620.60">
    <property type="match status" value="2"/>
</dbReference>
<dbReference type="PROSITE" id="PS50215">
    <property type="entry name" value="ADAM_MEPRO"/>
    <property type="match status" value="1"/>
</dbReference>
<feature type="disulfide bond" evidence="16">
    <location>
        <begin position="717"/>
        <end position="755"/>
    </location>
</feature>
<keyword evidence="19" id="KW-1133">Transmembrane helix</keyword>
<comment type="cofactor">
    <cofactor evidence="15">
        <name>Zn(2+)</name>
        <dbReference type="ChEBI" id="CHEBI:29105"/>
    </cofactor>
    <text evidence="15">Binds 1 zinc ion per subunit.</text>
</comment>
<dbReference type="RefSeq" id="XP_016769486.2">
    <property type="nucleotide sequence ID" value="XM_016913997.2"/>
</dbReference>
<evidence type="ECO:0000259" key="20">
    <source>
        <dbReference type="PROSITE" id="PS50215"/>
    </source>
</evidence>
<keyword evidence="23" id="KW-1185">Reference proteome</keyword>
<reference evidence="24 25" key="2">
    <citation type="submission" date="2025-04" db="UniProtKB">
        <authorList>
            <consortium name="RefSeq"/>
        </authorList>
    </citation>
    <scope>IDENTIFICATION</scope>
    <source>
        <strain evidence="24 25">DH4</strain>
        <tissue evidence="24 25">Whole body</tissue>
    </source>
</reference>
<keyword evidence="6" id="KW-0732">Signal</keyword>
<dbReference type="Pfam" id="PF19030">
    <property type="entry name" value="TSP1_ADAMTS"/>
    <property type="match status" value="9"/>
</dbReference>
<accession>A0A8B7KNM9</accession>
<dbReference type="InterPro" id="IPR036383">
    <property type="entry name" value="TSP1_rpt_sf"/>
</dbReference>
<dbReference type="Pfam" id="PF05986">
    <property type="entry name" value="ADAMTS_spacer1"/>
    <property type="match status" value="1"/>
</dbReference>
<keyword evidence="2" id="KW-0964">Secreted</keyword>
<sequence length="1797" mass="203701">MSRVSSRASVVAAVISIVLLIVVFLVVVLWAGARTKKEEESVDGRLVVEVLDSLSGVRVGNASSTTVRGVRMLEEEEEEEESFGNEVISHSERSSRRKSDSKKTKSFSRKPDLEYVQLMKLAENQYEDPPSEFSAKRRHSGHFRPATAEVWDSRPQYEFTAFGRRFRLLLAHDTSFVSPNIKITRITENTSRRENPGPELGCFYSGTVDGDPQSAVTVNLCHGMTGHVRTSTGSYIIKPAKPWRESDEQDSLEFSLEHAVQRIKPYTVVDATKDDDDDRVGAHNCGVIDDNTPTPIVENSSKGKIYFDGRRRKRRSLTEKKELERSEEDEMYKQFVGQAEGHRNFLRNDARYYSVERRRNDLSEEYGQDSEMESDPSVTWRPRRALSSEYFIEIMVAADAEMVRYHGKGLLGYILGLMSTVSRIYKDPSIGNPISISVMSIVPIDKIFGVRRTKGEGIAAADMLNKFCRWQQSNNPNEYSPGHYDTALLLTRENLCHNSDQRNCDTLGLAELGRMCSPRSSCAIVQDNGLAAAFTIAHEIGHVLDMPHDDDVKCAAYKNRSGMHNIMSRMLDDNTFPWEWSKCSRHYVTEFLEAGKGDCLLDTPDKIMERTDPRRLPGEDYSVNKQCELVFGNGSRICNHMVGDGKSAVCRRLWCTTPNEDHYDHCRTQHMPWADGTSCGRDKWCYRGECVSRSLNLQPVDGQWGEWGRYGKCSRTCGGGVKKKYRECDNPLPQNGGRYCIGEQVKYRSCGTRECPPGTPDFRDQQCSYFNNNNLNIKNLSRDVKWHAKILPHERCKLYCETDSNQCYPLAEKVIDGTPCDQDTFHICVNGFCKPAGCDHVLNSTAELDICGVCKGDNSTCQWITGSYNSTQYGYTRIAKIPAGSNNIDIRQPGWKDMIDDGNYLALRLGEGGKYIVNGNFKVMTQRVIVDIGVTIEYSGRDSRVERLNTSRPIETDLILEVLSVSELNPPQISYKYTVPRKILESYEWKLSGWSDCTRTCQGIKYRKAECTNIEYKEVVADDYCRESEKPREESQMCNNHCVLEWNITVSECSNHCGLGTRVVTSRCIQKLLNSNHPPRAIPPHSCAHLERPNETESCMGPCEDAHWSYGKWSACNATCGGGIQYRTATCIDSNQRTVSEENCMGQRKVLENACANDPCPKWTFKNWSNCSVTCGIGKQYSRYACHIENRVVPDNYCGKPPLEITQACNSGPCEQWHKGDWSACSVTCGEGIKRRKVICKTLDGITSNKCSASNKPDNITACILKSCPTVNVTPIKYSSDPPYEIPSQQDNEVHDIIFHYGYKWHTETQKCSKPCIKGYMNTTVKCVSIETGIVAPDRYCDNEKKPSTEIPCNRFHCPIWITSDWGQCNVECGLGTQYRRVYCQNPQGESISDENCHESEKPEAEKTCRKRLCVNILRKWRTSNWTPCSKSCGTGLQRRRVECTMRRGNHGPEVTVRDEHCSRLGLRKPRSQRPCRRIACNYIWQEGPWSECSKECGQGIQTRTVSCHRVNRYGLIDPTPTDSCPIDQKPENQQFCKLRECDDKYYWYAGPWKKCSHACGQKGRETRRIFCLDRNGRKVARYKCPKRFKPQRKQKCNQRKCYAMSCLEVKKYFKTTKDSEYNLVLGGRSMSIYCHGMLTSEPKEYLTLPAGPQENYAEVYDKTFNDPYVCPYNGPRNNNCSCSTSGKTTFRRVRIDPVELYIIENDYTFSWMTGSNRVEYGTAGDCNSIAHCAQGHFSINLSGTQLKLSSSIVWTATRGTSIKINHINSQHVTGKCGGYCGSCKPKNGLKLDVLPP</sequence>
<feature type="disulfide bond" evidence="16">
    <location>
        <begin position="728"/>
        <end position="740"/>
    </location>
</feature>
<dbReference type="Pfam" id="PF00090">
    <property type="entry name" value="TSP_1"/>
    <property type="match status" value="1"/>
</dbReference>
<evidence type="ECO:0000256" key="5">
    <source>
        <dbReference type="ARBA" id="ARBA00022723"/>
    </source>
</evidence>
<dbReference type="OrthoDB" id="5855429at2759"/>
<evidence type="ECO:0000256" key="10">
    <source>
        <dbReference type="ARBA" id="ARBA00022869"/>
    </source>
</evidence>
<evidence type="ECO:0000256" key="7">
    <source>
        <dbReference type="ARBA" id="ARBA00022737"/>
    </source>
</evidence>
<keyword evidence="12 16" id="KW-1015">Disulfide bond</keyword>
<feature type="disulfide bond" evidence="16">
    <location>
        <begin position="650"/>
        <end position="685"/>
    </location>
</feature>
<dbReference type="InterPro" id="IPR012314">
    <property type="entry name" value="Pept_M12B_GON-ADAMTSs"/>
</dbReference>
<feature type="transmembrane region" description="Helical" evidence="19">
    <location>
        <begin position="12"/>
        <end position="33"/>
    </location>
</feature>
<name>A0A7M7IMM2_APIME</name>
<dbReference type="Proteomes" id="UP000005203">
    <property type="component" value="Linkage group LG9"/>
</dbReference>
<proteinExistence type="predicted"/>
<dbReference type="PROSITE" id="PS50092">
    <property type="entry name" value="TSP1"/>
    <property type="match status" value="9"/>
</dbReference>
<evidence type="ECO:0000313" key="25">
    <source>
        <dbReference type="RefSeq" id="XP_016769486.2"/>
    </source>
</evidence>
<keyword evidence="3" id="KW-0272">Extracellular matrix</keyword>
<keyword evidence="7" id="KW-0677">Repeat</keyword>
<feature type="domain" description="Peptidase M12B" evidence="20">
    <location>
        <begin position="390"/>
        <end position="604"/>
    </location>
</feature>
<feature type="compositionally biased region" description="Acidic residues" evidence="18">
    <location>
        <begin position="74"/>
        <end position="83"/>
    </location>
</feature>
<feature type="binding site" evidence="15">
    <location>
        <position position="393"/>
    </location>
    <ligand>
        <name>Ca(2+)</name>
        <dbReference type="ChEBI" id="CHEBI:29108"/>
        <label>1</label>
    </ligand>
</feature>
<dbReference type="InterPro" id="IPR050439">
    <property type="entry name" value="ADAMTS_ADAMTS-like"/>
</dbReference>
<feature type="binding site" evidence="15">
    <location>
        <position position="599"/>
    </location>
    <ligand>
        <name>Ca(2+)</name>
        <dbReference type="ChEBI" id="CHEBI:29108"/>
        <label>1</label>
    </ligand>
</feature>
<evidence type="ECO:0000256" key="19">
    <source>
        <dbReference type="SAM" id="Phobius"/>
    </source>
</evidence>
<accession>A0A8B7KLS5</accession>
<dbReference type="Gene3D" id="2.60.120.830">
    <property type="match status" value="1"/>
</dbReference>
<dbReference type="SUPFAM" id="SSF82895">
    <property type="entry name" value="TSP-1 type 1 repeat"/>
    <property type="match status" value="9"/>
</dbReference>
<comment type="caution">
    <text evidence="17">Lacks conserved residue(s) required for the propagation of feature annotation.</text>
</comment>
<feature type="binding site" evidence="15">
    <location>
        <position position="485"/>
    </location>
    <ligand>
        <name>Ca(2+)</name>
        <dbReference type="ChEBI" id="CHEBI:29108"/>
        <label>1</label>
    </ligand>
</feature>
<evidence type="ECO:0000259" key="21">
    <source>
        <dbReference type="PROSITE" id="PS51046"/>
    </source>
</evidence>
<dbReference type="InterPro" id="IPR024079">
    <property type="entry name" value="MetalloPept_cat_dom_sf"/>
</dbReference>
<feature type="domain" description="GON" evidence="21">
    <location>
        <begin position="1603"/>
        <end position="1797"/>
    </location>
</feature>
<organism evidence="22">
    <name type="scientific">Apis mellifera</name>
    <name type="common">Honeybee</name>
    <dbReference type="NCBI Taxonomy" id="7460"/>
    <lineage>
        <taxon>Eukaryota</taxon>
        <taxon>Metazoa</taxon>
        <taxon>Ecdysozoa</taxon>
        <taxon>Arthropoda</taxon>
        <taxon>Hexapoda</taxon>
        <taxon>Insecta</taxon>
        <taxon>Pterygota</taxon>
        <taxon>Neoptera</taxon>
        <taxon>Endopterygota</taxon>
        <taxon>Hymenoptera</taxon>
        <taxon>Apocrita</taxon>
        <taxon>Aculeata</taxon>
        <taxon>Apoidea</taxon>
        <taxon>Anthophila</taxon>
        <taxon>Apidae</taxon>
        <taxon>Apis</taxon>
    </lineage>
</organism>
<feature type="binding site" evidence="15">
    <location>
        <position position="602"/>
    </location>
    <ligand>
        <name>Ca(2+)</name>
        <dbReference type="ChEBI" id="CHEBI:29108"/>
        <label>2</label>
    </ligand>
</feature>
<evidence type="ECO:0000256" key="6">
    <source>
        <dbReference type="ARBA" id="ARBA00022729"/>
    </source>
</evidence>
<keyword evidence="8" id="KW-0378">Hydrolase</keyword>
<evidence type="ECO:0000256" key="4">
    <source>
        <dbReference type="ARBA" id="ARBA00022670"/>
    </source>
</evidence>
<accession>A0A7M7M4W3</accession>
<dbReference type="PANTHER" id="PTHR13723:SF278">
    <property type="entry name" value="ADAM METALLOPEPTIDASE WITH THROMBOSPONDIN TYPE 1 MOTIF A, ISOFORM B"/>
    <property type="match status" value="1"/>
</dbReference>
<evidence type="ECO:0000256" key="11">
    <source>
        <dbReference type="ARBA" id="ARBA00023049"/>
    </source>
</evidence>
<accession>A0A7M7IMM2</accession>
<dbReference type="EnsemblMetazoa" id="XM_016913997">
    <property type="protein sequence ID" value="XP_016769486"/>
    <property type="gene ID" value="LOC412091"/>
</dbReference>
<dbReference type="RefSeq" id="XP_016769485.2">
    <property type="nucleotide sequence ID" value="XM_016913996.2"/>
</dbReference>
<dbReference type="Pfam" id="PF17771">
    <property type="entry name" value="ADAMTS_CR_2"/>
    <property type="match status" value="1"/>
</dbReference>
<evidence type="ECO:0000256" key="9">
    <source>
        <dbReference type="ARBA" id="ARBA00022833"/>
    </source>
</evidence>
<feature type="disulfide bond" evidence="16">
    <location>
        <begin position="627"/>
        <end position="655"/>
    </location>
</feature>
<evidence type="ECO:0000256" key="18">
    <source>
        <dbReference type="SAM" id="MobiDB-lite"/>
    </source>
</evidence>
<evidence type="ECO:0000313" key="26">
    <source>
        <dbReference type="RefSeq" id="XP_016769487.2"/>
    </source>
</evidence>